<evidence type="ECO:0000313" key="4">
    <source>
        <dbReference type="Proteomes" id="UP000326396"/>
    </source>
</evidence>
<dbReference type="AlphaFoldDB" id="A0A5N6NJF0"/>
<gene>
    <name evidence="3" type="ORF">E3N88_20693</name>
</gene>
<feature type="region of interest" description="Disordered" evidence="1">
    <location>
        <begin position="65"/>
        <end position="99"/>
    </location>
</feature>
<keyword evidence="4" id="KW-1185">Reference proteome</keyword>
<dbReference type="Proteomes" id="UP000326396">
    <property type="component" value="Linkage Group LG19"/>
</dbReference>
<feature type="chain" id="PRO_5024454139" evidence="2">
    <location>
        <begin position="16"/>
        <end position="99"/>
    </location>
</feature>
<feature type="signal peptide" evidence="2">
    <location>
        <begin position="1"/>
        <end position="15"/>
    </location>
</feature>
<name>A0A5N6NJF0_9ASTR</name>
<evidence type="ECO:0000313" key="3">
    <source>
        <dbReference type="EMBL" id="KAD4888620.1"/>
    </source>
</evidence>
<organism evidence="3 4">
    <name type="scientific">Mikania micrantha</name>
    <name type="common">bitter vine</name>
    <dbReference type="NCBI Taxonomy" id="192012"/>
    <lineage>
        <taxon>Eukaryota</taxon>
        <taxon>Viridiplantae</taxon>
        <taxon>Streptophyta</taxon>
        <taxon>Embryophyta</taxon>
        <taxon>Tracheophyta</taxon>
        <taxon>Spermatophyta</taxon>
        <taxon>Magnoliopsida</taxon>
        <taxon>eudicotyledons</taxon>
        <taxon>Gunneridae</taxon>
        <taxon>Pentapetalae</taxon>
        <taxon>asterids</taxon>
        <taxon>campanulids</taxon>
        <taxon>Asterales</taxon>
        <taxon>Asteraceae</taxon>
        <taxon>Asteroideae</taxon>
        <taxon>Heliantheae alliance</taxon>
        <taxon>Eupatorieae</taxon>
        <taxon>Mikania</taxon>
    </lineage>
</organism>
<sequence>MVSKRFLLVLGLVLALTSEIRVAKKLASNHESDLKDIKYDPRYYMDALQVRWFINRRLSQQRYDDPYNGGSYPLPPNVPCCGGQAKPSHKQTQEAQPHN</sequence>
<evidence type="ECO:0000256" key="2">
    <source>
        <dbReference type="SAM" id="SignalP"/>
    </source>
</evidence>
<keyword evidence="2" id="KW-0732">Signal</keyword>
<dbReference type="EMBL" id="SZYD01000011">
    <property type="protein sequence ID" value="KAD4888620.1"/>
    <property type="molecule type" value="Genomic_DNA"/>
</dbReference>
<protein>
    <submittedName>
        <fullName evidence="3">Uncharacterized protein</fullName>
    </submittedName>
</protein>
<reference evidence="3 4" key="1">
    <citation type="submission" date="2019-05" db="EMBL/GenBank/DDBJ databases">
        <title>Mikania micrantha, genome provides insights into the molecular mechanism of rapid growth.</title>
        <authorList>
            <person name="Liu B."/>
        </authorList>
    </citation>
    <scope>NUCLEOTIDE SEQUENCE [LARGE SCALE GENOMIC DNA]</scope>
    <source>
        <strain evidence="3">NLD-2019</strain>
        <tissue evidence="3">Leaf</tissue>
    </source>
</reference>
<accession>A0A5N6NJF0</accession>
<evidence type="ECO:0000256" key="1">
    <source>
        <dbReference type="SAM" id="MobiDB-lite"/>
    </source>
</evidence>
<comment type="caution">
    <text evidence="3">The sequence shown here is derived from an EMBL/GenBank/DDBJ whole genome shotgun (WGS) entry which is preliminary data.</text>
</comment>
<proteinExistence type="predicted"/>